<dbReference type="Proteomes" id="UP000656804">
    <property type="component" value="Unassembled WGS sequence"/>
</dbReference>
<dbReference type="AlphaFoldDB" id="A0A930Y8P5"/>
<dbReference type="RefSeq" id="WP_194504594.1">
    <property type="nucleotide sequence ID" value="NZ_JADIVZ010000011.1"/>
</dbReference>
<dbReference type="SUPFAM" id="SSF56112">
    <property type="entry name" value="Protein kinase-like (PK-like)"/>
    <property type="match status" value="1"/>
</dbReference>
<keyword evidence="3" id="KW-1185">Reference proteome</keyword>
<comment type="caution">
    <text evidence="2">The sequence shown here is derived from an EMBL/GenBank/DDBJ whole genome shotgun (WGS) entry which is preliminary data.</text>
</comment>
<accession>A0A930Y8P5</accession>
<evidence type="ECO:0000313" key="3">
    <source>
        <dbReference type="Proteomes" id="UP000656804"/>
    </source>
</evidence>
<feature type="domain" description="Aminoglycoside phosphotransferase" evidence="1">
    <location>
        <begin position="100"/>
        <end position="241"/>
    </location>
</feature>
<evidence type="ECO:0000259" key="1">
    <source>
        <dbReference type="Pfam" id="PF01636"/>
    </source>
</evidence>
<evidence type="ECO:0000313" key="2">
    <source>
        <dbReference type="EMBL" id="MBF4163327.1"/>
    </source>
</evidence>
<organism evidence="2 3">
    <name type="scientific">Nocardioides acrostichi</name>
    <dbReference type="NCBI Taxonomy" id="2784339"/>
    <lineage>
        <taxon>Bacteria</taxon>
        <taxon>Bacillati</taxon>
        <taxon>Actinomycetota</taxon>
        <taxon>Actinomycetes</taxon>
        <taxon>Propionibacteriales</taxon>
        <taxon>Nocardioidaceae</taxon>
        <taxon>Nocardioides</taxon>
    </lineage>
</organism>
<dbReference type="InterPro" id="IPR011009">
    <property type="entry name" value="Kinase-like_dom_sf"/>
</dbReference>
<protein>
    <submittedName>
        <fullName evidence="2">Phosphotransferase</fullName>
    </submittedName>
</protein>
<name>A0A930Y8P5_9ACTN</name>
<dbReference type="Pfam" id="PF01636">
    <property type="entry name" value="APH"/>
    <property type="match status" value="1"/>
</dbReference>
<sequence length="323" mass="35385">MSGVLRTPGHHAPWSSMPERVRAWAANALEGEIVGWEECAGGMSPGCATRVVTGQGRRGFVKAVGADLNPDTPTLFRREILTLGLLGEDPRWAGRLGSYDDGDWVALLLEDVEGRHPDPDDEADAELLMAATDDLVTFLHERLPTPPAPDPEPGGLLDLPAHLRRWADALERLEEVPPELCPAWLLGAAGRHAEHLRSLTSRPGTQLVHWDIRHDNLLVRPDGRLVFLDWGQAGVGYDWFDPLLARLDRAELPWFDEAVGSSPALARAGDDAITTFLVGIGGFLAWRATVAVDVNLPALAGFRRRESARFLEAARRRLGRRAA</sequence>
<dbReference type="InterPro" id="IPR002575">
    <property type="entry name" value="Aminoglycoside_PTrfase"/>
</dbReference>
<reference evidence="2" key="1">
    <citation type="submission" date="2020-11" db="EMBL/GenBank/DDBJ databases">
        <title>Nocardioides sp. CBS4Y-1, whole genome shotgun sequence.</title>
        <authorList>
            <person name="Tuo L."/>
        </authorList>
    </citation>
    <scope>NUCLEOTIDE SEQUENCE</scope>
    <source>
        <strain evidence="2">CBS4Y-1</strain>
    </source>
</reference>
<proteinExistence type="predicted"/>
<dbReference type="Gene3D" id="3.90.1200.10">
    <property type="match status" value="1"/>
</dbReference>
<gene>
    <name evidence="2" type="ORF">ISG29_16675</name>
</gene>
<dbReference type="EMBL" id="JADIVZ010000011">
    <property type="protein sequence ID" value="MBF4163327.1"/>
    <property type="molecule type" value="Genomic_DNA"/>
</dbReference>